<dbReference type="AlphaFoldDB" id="A0A9W6NLI6"/>
<proteinExistence type="predicted"/>
<dbReference type="PANTHER" id="PTHR35585:SF1">
    <property type="entry name" value="HHE DOMAIN PROTEIN (AFU_ORTHOLOGUE AFUA_4G00730)"/>
    <property type="match status" value="1"/>
</dbReference>
<evidence type="ECO:0000313" key="4">
    <source>
        <dbReference type="Proteomes" id="UP001143480"/>
    </source>
</evidence>
<dbReference type="EMBL" id="BSFP01000013">
    <property type="protein sequence ID" value="GLL01153.1"/>
    <property type="molecule type" value="Genomic_DNA"/>
</dbReference>
<reference evidence="3" key="2">
    <citation type="submission" date="2023-01" db="EMBL/GenBank/DDBJ databases">
        <authorList>
            <person name="Sun Q."/>
            <person name="Evtushenko L."/>
        </authorList>
    </citation>
    <scope>NUCLEOTIDE SEQUENCE</scope>
    <source>
        <strain evidence="3">VKM Ac-1321</strain>
    </source>
</reference>
<feature type="domain" description="Hemerythrin-like" evidence="2">
    <location>
        <begin position="6"/>
        <end position="120"/>
    </location>
</feature>
<accession>A0A9W6NLI6</accession>
<evidence type="ECO:0000313" key="3">
    <source>
        <dbReference type="EMBL" id="GLL01153.1"/>
    </source>
</evidence>
<gene>
    <name evidence="3" type="ORF">GCM10017581_028940</name>
</gene>
<feature type="region of interest" description="Disordered" evidence="1">
    <location>
        <begin position="171"/>
        <end position="195"/>
    </location>
</feature>
<organism evidence="3 4">
    <name type="scientific">Dactylosporangium matsuzakiense</name>
    <dbReference type="NCBI Taxonomy" id="53360"/>
    <lineage>
        <taxon>Bacteria</taxon>
        <taxon>Bacillati</taxon>
        <taxon>Actinomycetota</taxon>
        <taxon>Actinomycetes</taxon>
        <taxon>Micromonosporales</taxon>
        <taxon>Micromonosporaceae</taxon>
        <taxon>Dactylosporangium</taxon>
    </lineage>
</organism>
<dbReference type="Gene3D" id="1.20.120.520">
    <property type="entry name" value="nmb1532 protein domain like"/>
    <property type="match status" value="1"/>
</dbReference>
<evidence type="ECO:0000256" key="1">
    <source>
        <dbReference type="SAM" id="MobiDB-lite"/>
    </source>
</evidence>
<dbReference type="Pfam" id="PF01814">
    <property type="entry name" value="Hemerythrin"/>
    <property type="match status" value="1"/>
</dbReference>
<comment type="caution">
    <text evidence="3">The sequence shown here is derived from an EMBL/GenBank/DDBJ whole genome shotgun (WGS) entry which is preliminary data.</text>
</comment>
<keyword evidence="4" id="KW-1185">Reference proteome</keyword>
<sequence length="195" mass="21167">MGTTDAAELIERDHRAMEELFGRVRSGTGDRVALLNEVAVRLTAHARAEEQEVYPAIERSQPDGDEEAGHAIDEHHEAEHLLRSARNLTGSPHFDEAFAAFVAAVDDHVQEEEREVLPALRRAVDAAERERLGAAFEQTRQALVTELEPLSGPPGTVNLVAAPARTTEHLARNAKPARITGNPAARRTDAAAPKG</sequence>
<dbReference type="RefSeq" id="WP_261965440.1">
    <property type="nucleotide sequence ID" value="NZ_BAAAXA010000001.1"/>
</dbReference>
<dbReference type="InterPro" id="IPR012312">
    <property type="entry name" value="Hemerythrin-like"/>
</dbReference>
<name>A0A9W6NLI6_9ACTN</name>
<protein>
    <recommendedName>
        <fullName evidence="2">Hemerythrin-like domain-containing protein</fullName>
    </recommendedName>
</protein>
<evidence type="ECO:0000259" key="2">
    <source>
        <dbReference type="Pfam" id="PF01814"/>
    </source>
</evidence>
<reference evidence="3" key="1">
    <citation type="journal article" date="2014" name="Int. J. Syst. Evol. Microbiol.">
        <title>Complete genome sequence of Corynebacterium casei LMG S-19264T (=DSM 44701T), isolated from a smear-ripened cheese.</title>
        <authorList>
            <consortium name="US DOE Joint Genome Institute (JGI-PGF)"/>
            <person name="Walter F."/>
            <person name="Albersmeier A."/>
            <person name="Kalinowski J."/>
            <person name="Ruckert C."/>
        </authorList>
    </citation>
    <scope>NUCLEOTIDE SEQUENCE</scope>
    <source>
        <strain evidence="3">VKM Ac-1321</strain>
    </source>
</reference>
<dbReference type="Proteomes" id="UP001143480">
    <property type="component" value="Unassembled WGS sequence"/>
</dbReference>
<dbReference type="PANTHER" id="PTHR35585">
    <property type="entry name" value="HHE DOMAIN PROTEIN (AFU_ORTHOLOGUE AFUA_4G00730)"/>
    <property type="match status" value="1"/>
</dbReference>